<gene>
    <name evidence="2" type="ORF">C8J55DRAFT_486782</name>
</gene>
<evidence type="ECO:0000313" key="3">
    <source>
        <dbReference type="Proteomes" id="UP001150238"/>
    </source>
</evidence>
<protein>
    <submittedName>
        <fullName evidence="2">Uncharacterized protein</fullName>
    </submittedName>
</protein>
<comment type="caution">
    <text evidence="2">The sequence shown here is derived from an EMBL/GenBank/DDBJ whole genome shotgun (WGS) entry which is preliminary data.</text>
</comment>
<dbReference type="EMBL" id="JANVFS010000007">
    <property type="protein sequence ID" value="KAJ4489568.1"/>
    <property type="molecule type" value="Genomic_DNA"/>
</dbReference>
<organism evidence="2 3">
    <name type="scientific">Lentinula lateritia</name>
    <dbReference type="NCBI Taxonomy" id="40482"/>
    <lineage>
        <taxon>Eukaryota</taxon>
        <taxon>Fungi</taxon>
        <taxon>Dikarya</taxon>
        <taxon>Basidiomycota</taxon>
        <taxon>Agaricomycotina</taxon>
        <taxon>Agaricomycetes</taxon>
        <taxon>Agaricomycetidae</taxon>
        <taxon>Agaricales</taxon>
        <taxon>Marasmiineae</taxon>
        <taxon>Omphalotaceae</taxon>
        <taxon>Lentinula</taxon>
    </lineage>
</organism>
<dbReference type="AlphaFoldDB" id="A0A9W9AU52"/>
<proteinExistence type="predicted"/>
<reference evidence="2" key="1">
    <citation type="submission" date="2022-08" db="EMBL/GenBank/DDBJ databases">
        <authorList>
            <consortium name="DOE Joint Genome Institute"/>
            <person name="Min B."/>
            <person name="Riley R."/>
            <person name="Sierra-Patev S."/>
            <person name="Naranjo-Ortiz M."/>
            <person name="Looney B."/>
            <person name="Konkel Z."/>
            <person name="Slot J.C."/>
            <person name="Sakamoto Y."/>
            <person name="Steenwyk J.L."/>
            <person name="Rokas A."/>
            <person name="Carro J."/>
            <person name="Camarero S."/>
            <person name="Ferreira P."/>
            <person name="Molpeceres G."/>
            <person name="Ruiz-Duenas F.J."/>
            <person name="Serrano A."/>
            <person name="Henrissat B."/>
            <person name="Drula E."/>
            <person name="Hughes K.W."/>
            <person name="Mata J.L."/>
            <person name="Ishikawa N.K."/>
            <person name="Vargas-Isla R."/>
            <person name="Ushijima S."/>
            <person name="Smith C.A."/>
            <person name="Ahrendt S."/>
            <person name="Andreopoulos W."/>
            <person name="He G."/>
            <person name="Labutti K."/>
            <person name="Lipzen A."/>
            <person name="Ng V."/>
            <person name="Sandor L."/>
            <person name="Barry K."/>
            <person name="Martinez A.T."/>
            <person name="Xiao Y."/>
            <person name="Gibbons J.G."/>
            <person name="Terashima K."/>
            <person name="Hibbett D.S."/>
            <person name="Grigoriev I.V."/>
        </authorList>
    </citation>
    <scope>NUCLEOTIDE SEQUENCE</scope>
    <source>
        <strain evidence="2">Sp2 HRB7682 ss15</strain>
    </source>
</reference>
<reference evidence="2" key="2">
    <citation type="journal article" date="2023" name="Proc. Natl. Acad. Sci. U.S.A.">
        <title>A global phylogenomic analysis of the shiitake genus Lentinula.</title>
        <authorList>
            <person name="Sierra-Patev S."/>
            <person name="Min B."/>
            <person name="Naranjo-Ortiz M."/>
            <person name="Looney B."/>
            <person name="Konkel Z."/>
            <person name="Slot J.C."/>
            <person name="Sakamoto Y."/>
            <person name="Steenwyk J.L."/>
            <person name="Rokas A."/>
            <person name="Carro J."/>
            <person name="Camarero S."/>
            <person name="Ferreira P."/>
            <person name="Molpeceres G."/>
            <person name="Ruiz-Duenas F.J."/>
            <person name="Serrano A."/>
            <person name="Henrissat B."/>
            <person name="Drula E."/>
            <person name="Hughes K.W."/>
            <person name="Mata J.L."/>
            <person name="Ishikawa N.K."/>
            <person name="Vargas-Isla R."/>
            <person name="Ushijima S."/>
            <person name="Smith C.A."/>
            <person name="Donoghue J."/>
            <person name="Ahrendt S."/>
            <person name="Andreopoulos W."/>
            <person name="He G."/>
            <person name="LaButti K."/>
            <person name="Lipzen A."/>
            <person name="Ng V."/>
            <person name="Riley R."/>
            <person name="Sandor L."/>
            <person name="Barry K."/>
            <person name="Martinez A.T."/>
            <person name="Xiao Y."/>
            <person name="Gibbons J.G."/>
            <person name="Terashima K."/>
            <person name="Grigoriev I.V."/>
            <person name="Hibbett D."/>
        </authorList>
    </citation>
    <scope>NUCLEOTIDE SEQUENCE</scope>
    <source>
        <strain evidence="2">Sp2 HRB7682 ss15</strain>
    </source>
</reference>
<accession>A0A9W9AU52</accession>
<feature type="region of interest" description="Disordered" evidence="1">
    <location>
        <begin position="110"/>
        <end position="153"/>
    </location>
</feature>
<evidence type="ECO:0000313" key="2">
    <source>
        <dbReference type="EMBL" id="KAJ4489568.1"/>
    </source>
</evidence>
<dbReference type="Proteomes" id="UP001150238">
    <property type="component" value="Unassembled WGS sequence"/>
</dbReference>
<name>A0A9W9AU52_9AGAR</name>
<sequence>MVIEQARLDFTLLLDSQAGYLLAEGPNSVNISMQAAPSENERVGVTGHDKAKTHSLPSTFTSVSLETANSPSVDKIECFSASNQVHPPLCPRTSSDESGITLDTFERVHSESSLKERANNNGPHNAKPSSLSSMSSSPGINKGSSALIPVQGPRLYPRQSPTIEFGEMIPHGIQLLILNHSRKTDLDTAEHTTGLFVIYPVTALR</sequence>
<evidence type="ECO:0000256" key="1">
    <source>
        <dbReference type="SAM" id="MobiDB-lite"/>
    </source>
</evidence>